<evidence type="ECO:0000313" key="10">
    <source>
        <dbReference type="Proteomes" id="UP001055102"/>
    </source>
</evidence>
<feature type="domain" description="Major facilitator superfamily (MFS) profile" evidence="8">
    <location>
        <begin position="15"/>
        <end position="395"/>
    </location>
</feature>
<evidence type="ECO:0000256" key="4">
    <source>
        <dbReference type="ARBA" id="ARBA00022692"/>
    </source>
</evidence>
<feature type="transmembrane region" description="Helical" evidence="7">
    <location>
        <begin position="246"/>
        <end position="269"/>
    </location>
</feature>
<reference evidence="9" key="1">
    <citation type="journal article" date="2021" name="Front. Microbiol.">
        <title>Comprehensive Comparative Genomics and Phenotyping of Methylobacterium Species.</title>
        <authorList>
            <person name="Alessa O."/>
            <person name="Ogura Y."/>
            <person name="Fujitani Y."/>
            <person name="Takami H."/>
            <person name="Hayashi T."/>
            <person name="Sahin N."/>
            <person name="Tani A."/>
        </authorList>
    </citation>
    <scope>NUCLEOTIDE SEQUENCE</scope>
    <source>
        <strain evidence="9">LMG 23639</strain>
    </source>
</reference>
<evidence type="ECO:0000259" key="8">
    <source>
        <dbReference type="PROSITE" id="PS50850"/>
    </source>
</evidence>
<evidence type="ECO:0000256" key="2">
    <source>
        <dbReference type="ARBA" id="ARBA00022448"/>
    </source>
</evidence>
<evidence type="ECO:0000256" key="6">
    <source>
        <dbReference type="ARBA" id="ARBA00023136"/>
    </source>
</evidence>
<feature type="transmembrane region" description="Helical" evidence="7">
    <location>
        <begin position="81"/>
        <end position="99"/>
    </location>
</feature>
<feature type="transmembrane region" description="Helical" evidence="7">
    <location>
        <begin position="341"/>
        <end position="360"/>
    </location>
</feature>
<feature type="transmembrane region" description="Helical" evidence="7">
    <location>
        <begin position="366"/>
        <end position="390"/>
    </location>
</feature>
<feature type="transmembrane region" description="Helical" evidence="7">
    <location>
        <begin position="48"/>
        <end position="69"/>
    </location>
</feature>
<evidence type="ECO:0000256" key="5">
    <source>
        <dbReference type="ARBA" id="ARBA00022989"/>
    </source>
</evidence>
<dbReference type="SUPFAM" id="SSF103473">
    <property type="entry name" value="MFS general substrate transporter"/>
    <property type="match status" value="1"/>
</dbReference>
<proteinExistence type="predicted"/>
<dbReference type="PROSITE" id="PS50850">
    <property type="entry name" value="MFS"/>
    <property type="match status" value="1"/>
</dbReference>
<name>A0ABQ4SY97_9HYPH</name>
<keyword evidence="10" id="KW-1185">Reference proteome</keyword>
<feature type="transmembrane region" description="Helical" evidence="7">
    <location>
        <begin position="210"/>
        <end position="234"/>
    </location>
</feature>
<accession>A0ABQ4SY97</accession>
<dbReference type="PANTHER" id="PTHR23517">
    <property type="entry name" value="RESISTANCE PROTEIN MDTM, PUTATIVE-RELATED-RELATED"/>
    <property type="match status" value="1"/>
</dbReference>
<keyword evidence="3" id="KW-1003">Cell membrane</keyword>
<dbReference type="Pfam" id="PF07690">
    <property type="entry name" value="MFS_1"/>
    <property type="match status" value="1"/>
</dbReference>
<feature type="transmembrane region" description="Helical" evidence="7">
    <location>
        <begin position="169"/>
        <end position="189"/>
    </location>
</feature>
<dbReference type="InterPro" id="IPR050171">
    <property type="entry name" value="MFS_Transporters"/>
</dbReference>
<dbReference type="InterPro" id="IPR020846">
    <property type="entry name" value="MFS_dom"/>
</dbReference>
<dbReference type="CDD" id="cd06174">
    <property type="entry name" value="MFS"/>
    <property type="match status" value="1"/>
</dbReference>
<dbReference type="Gene3D" id="1.20.1250.20">
    <property type="entry name" value="MFS general substrate transporter like domains"/>
    <property type="match status" value="2"/>
</dbReference>
<gene>
    <name evidence="9" type="ORF">AOPFMNJM_3481</name>
</gene>
<evidence type="ECO:0000256" key="1">
    <source>
        <dbReference type="ARBA" id="ARBA00004651"/>
    </source>
</evidence>
<keyword evidence="6 7" id="KW-0472">Membrane</keyword>
<keyword evidence="2" id="KW-0813">Transport</keyword>
<keyword evidence="5 7" id="KW-1133">Transmembrane helix</keyword>
<evidence type="ECO:0000256" key="3">
    <source>
        <dbReference type="ARBA" id="ARBA00022475"/>
    </source>
</evidence>
<organism evidence="9 10">
    <name type="scientific">Methylobacterium jeotgali</name>
    <dbReference type="NCBI Taxonomy" id="381630"/>
    <lineage>
        <taxon>Bacteria</taxon>
        <taxon>Pseudomonadati</taxon>
        <taxon>Pseudomonadota</taxon>
        <taxon>Alphaproteobacteria</taxon>
        <taxon>Hyphomicrobiales</taxon>
        <taxon>Methylobacteriaceae</taxon>
        <taxon>Methylobacterium</taxon>
    </lineage>
</organism>
<dbReference type="EMBL" id="BPQR01000062">
    <property type="protein sequence ID" value="GJE08147.1"/>
    <property type="molecule type" value="Genomic_DNA"/>
</dbReference>
<feature type="transmembrane region" description="Helical" evidence="7">
    <location>
        <begin position="302"/>
        <end position="321"/>
    </location>
</feature>
<comment type="subcellular location">
    <subcellularLocation>
        <location evidence="1">Cell membrane</location>
        <topology evidence="1">Multi-pass membrane protein</topology>
    </subcellularLocation>
</comment>
<evidence type="ECO:0000256" key="7">
    <source>
        <dbReference type="SAM" id="Phobius"/>
    </source>
</evidence>
<sequence length="403" mass="41376">MTLATISPETLSRRTLLFVNAAHALDHYVLLIYPTAVIAIAAQTGLGYGALIGLATGAFVAFGLCSLPMGWLGDRLGRRTMLAAFFLGYGLACLGVATANGPTGFAVWLLVLGIASAIYHPVGSAMLVSHARRLGRDLGTNAVCGNLGSASAAGATAALAAGFGWRAAFVVPGLVCLALGAAFLALVPGDGERRDGRAGAAPTIPQRRPLALLAVFAVAVVAGGMTFNLTTISLPKVLDERLGIELPLVLMGALATLVFVFGALIQWLMGRLVDRLSLPTIFVGLAVLQPAGLALAAATQGLALLLGLLLTVAAIYGQVVVNDAMVARYVPARHRATAFGVRYCLGFTASGFVVPMIALMHDRGGFGLVLGAAALCGLAVWLAALAFYLLASDRRGESTVPAE</sequence>
<keyword evidence="4 7" id="KW-0812">Transmembrane</keyword>
<feature type="transmembrane region" description="Helical" evidence="7">
    <location>
        <begin position="140"/>
        <end position="163"/>
    </location>
</feature>
<dbReference type="InterPro" id="IPR011701">
    <property type="entry name" value="MFS"/>
</dbReference>
<dbReference type="Proteomes" id="UP001055102">
    <property type="component" value="Unassembled WGS sequence"/>
</dbReference>
<reference evidence="9" key="2">
    <citation type="submission" date="2021-08" db="EMBL/GenBank/DDBJ databases">
        <authorList>
            <person name="Tani A."/>
            <person name="Ola A."/>
            <person name="Ogura Y."/>
            <person name="Katsura K."/>
            <person name="Hayashi T."/>
        </authorList>
    </citation>
    <scope>NUCLEOTIDE SEQUENCE</scope>
    <source>
        <strain evidence="9">LMG 23639</strain>
    </source>
</reference>
<dbReference type="PANTHER" id="PTHR23517:SF2">
    <property type="entry name" value="MULTIDRUG RESISTANCE PROTEIN MDTH"/>
    <property type="match status" value="1"/>
</dbReference>
<feature type="transmembrane region" description="Helical" evidence="7">
    <location>
        <begin position="105"/>
        <end position="128"/>
    </location>
</feature>
<feature type="transmembrane region" description="Helical" evidence="7">
    <location>
        <begin position="276"/>
        <end position="296"/>
    </location>
</feature>
<dbReference type="InterPro" id="IPR036259">
    <property type="entry name" value="MFS_trans_sf"/>
</dbReference>
<feature type="transmembrane region" description="Helical" evidence="7">
    <location>
        <begin position="21"/>
        <end position="42"/>
    </location>
</feature>
<evidence type="ECO:0000313" key="9">
    <source>
        <dbReference type="EMBL" id="GJE08147.1"/>
    </source>
</evidence>
<protein>
    <recommendedName>
        <fullName evidence="8">Major facilitator superfamily (MFS) profile domain-containing protein</fullName>
    </recommendedName>
</protein>
<comment type="caution">
    <text evidence="9">The sequence shown here is derived from an EMBL/GenBank/DDBJ whole genome shotgun (WGS) entry which is preliminary data.</text>
</comment>